<keyword evidence="4" id="KW-0808">Transferase</keyword>
<dbReference type="PROSITE" id="PS50112">
    <property type="entry name" value="PAS"/>
    <property type="match status" value="1"/>
</dbReference>
<evidence type="ECO:0000256" key="3">
    <source>
        <dbReference type="ARBA" id="ARBA00022553"/>
    </source>
</evidence>
<dbReference type="EC" id="2.7.13.3" evidence="2"/>
<evidence type="ECO:0000313" key="10">
    <source>
        <dbReference type="Proteomes" id="UP000433652"/>
    </source>
</evidence>
<dbReference type="Pfam" id="PF08448">
    <property type="entry name" value="PAS_4"/>
    <property type="match status" value="2"/>
</dbReference>
<dbReference type="Gene3D" id="3.30.565.10">
    <property type="entry name" value="Histidine kinase-like ATPase, C-terminal domain"/>
    <property type="match status" value="1"/>
</dbReference>
<evidence type="ECO:0000256" key="2">
    <source>
        <dbReference type="ARBA" id="ARBA00012438"/>
    </source>
</evidence>
<evidence type="ECO:0000256" key="1">
    <source>
        <dbReference type="ARBA" id="ARBA00000085"/>
    </source>
</evidence>
<dbReference type="InterPro" id="IPR011102">
    <property type="entry name" value="Sig_transdc_His_kinase_HWE"/>
</dbReference>
<dbReference type="GO" id="GO:0005524">
    <property type="term" value="F:ATP binding"/>
    <property type="evidence" value="ECO:0007669"/>
    <property type="project" value="UniProtKB-KW"/>
</dbReference>
<name>A0A6I4SS95_9SPHN</name>
<dbReference type="Pfam" id="PF07536">
    <property type="entry name" value="HWE_HK"/>
    <property type="match status" value="1"/>
</dbReference>
<dbReference type="InterPro" id="IPR000014">
    <property type="entry name" value="PAS"/>
</dbReference>
<organism evidence="9 10">
    <name type="scientific">Croceibacterium salegens</name>
    <dbReference type="NCBI Taxonomy" id="1737568"/>
    <lineage>
        <taxon>Bacteria</taxon>
        <taxon>Pseudomonadati</taxon>
        <taxon>Pseudomonadota</taxon>
        <taxon>Alphaproteobacteria</taxon>
        <taxon>Sphingomonadales</taxon>
        <taxon>Erythrobacteraceae</taxon>
        <taxon>Croceibacterium</taxon>
    </lineage>
</organism>
<dbReference type="EMBL" id="WTYM01000030">
    <property type="protein sequence ID" value="MXO58794.1"/>
    <property type="molecule type" value="Genomic_DNA"/>
</dbReference>
<dbReference type="SMART" id="SM00911">
    <property type="entry name" value="HWE_HK"/>
    <property type="match status" value="1"/>
</dbReference>
<reference evidence="9 10" key="1">
    <citation type="submission" date="2019-12" db="EMBL/GenBank/DDBJ databases">
        <title>Genomic-based taxomic classification of the family Erythrobacteraceae.</title>
        <authorList>
            <person name="Xu L."/>
        </authorList>
    </citation>
    <scope>NUCLEOTIDE SEQUENCE [LARGE SCALE GENOMIC DNA]</scope>
    <source>
        <strain evidence="9 10">MCCC 1K01500</strain>
    </source>
</reference>
<proteinExistence type="predicted"/>
<protein>
    <recommendedName>
        <fullName evidence="2">histidine kinase</fullName>
        <ecNumber evidence="2">2.7.13.3</ecNumber>
    </recommendedName>
</protein>
<evidence type="ECO:0000313" key="9">
    <source>
        <dbReference type="EMBL" id="MXO58794.1"/>
    </source>
</evidence>
<feature type="domain" description="PAS" evidence="8">
    <location>
        <begin position="1"/>
        <end position="73"/>
    </location>
</feature>
<sequence>MDFETLFSRSPNPYVVLDPDFVLVWMNDAYLKVTMRTREDLIGQNMFAAFPSDPKSESHRLLRSSLERVLASSETDELALIRYDIPNRDGGIEEHYWSATHTPLLNEDGSVAFILQHTVNVTELHSLRRIRDEQGLVERASAVQARNLGLSEEADRLRSMFEQAPGFMALLEGPEHYFVLANDAYLRLISKEEVIGKTVAEALPEVVGQGFVDLLDTVYASGTPYFGRGVKVVLKNEAENRDELRYLDFIYQPLFASGGTATGIFVQGHDVTEEVQAAEAQKLLINELNHRVKNTLAIVQGLAVQSFKRIEGAEGARSTFDARLAALAAAHSLLTQGNWEAATLKETVHSSIEASAGADIARFAIGGPDATLQPQAAVALAMTLHELSTNAIKYGALSNEKGHVDVSWTLDLEDDETIVTIDWRERDGPPVIPPARKGFGTRLIERGLTGNQGGSVTLDFRPEGLHCHIVSRQKGVVV</sequence>
<evidence type="ECO:0000256" key="6">
    <source>
        <dbReference type="ARBA" id="ARBA00022777"/>
    </source>
</evidence>
<dbReference type="InterPro" id="IPR013656">
    <property type="entry name" value="PAS_4"/>
</dbReference>
<keyword evidence="6" id="KW-0418">Kinase</keyword>
<dbReference type="InterPro" id="IPR036890">
    <property type="entry name" value="HATPase_C_sf"/>
</dbReference>
<comment type="caution">
    <text evidence="9">The sequence shown here is derived from an EMBL/GenBank/DDBJ whole genome shotgun (WGS) entry which is preliminary data.</text>
</comment>
<dbReference type="SUPFAM" id="SSF55785">
    <property type="entry name" value="PYP-like sensor domain (PAS domain)"/>
    <property type="match status" value="2"/>
</dbReference>
<dbReference type="NCBIfam" id="TIGR00229">
    <property type="entry name" value="sensory_box"/>
    <property type="match status" value="1"/>
</dbReference>
<evidence type="ECO:0000256" key="5">
    <source>
        <dbReference type="ARBA" id="ARBA00022741"/>
    </source>
</evidence>
<accession>A0A6I4SS95</accession>
<dbReference type="PANTHER" id="PTHR41523:SF7">
    <property type="entry name" value="HISTIDINE KINASE"/>
    <property type="match status" value="1"/>
</dbReference>
<comment type="catalytic activity">
    <reaction evidence="1">
        <text>ATP + protein L-histidine = ADP + protein N-phospho-L-histidine.</text>
        <dbReference type="EC" id="2.7.13.3"/>
    </reaction>
</comment>
<keyword evidence="3" id="KW-0597">Phosphoprotein</keyword>
<evidence type="ECO:0000259" key="8">
    <source>
        <dbReference type="PROSITE" id="PS50112"/>
    </source>
</evidence>
<evidence type="ECO:0000256" key="4">
    <source>
        <dbReference type="ARBA" id="ARBA00022679"/>
    </source>
</evidence>
<keyword evidence="10" id="KW-1185">Reference proteome</keyword>
<evidence type="ECO:0000256" key="7">
    <source>
        <dbReference type="ARBA" id="ARBA00022840"/>
    </source>
</evidence>
<gene>
    <name evidence="9" type="ORF">GRI89_04470</name>
</gene>
<keyword evidence="7" id="KW-0067">ATP-binding</keyword>
<dbReference type="GO" id="GO:0004673">
    <property type="term" value="F:protein histidine kinase activity"/>
    <property type="evidence" value="ECO:0007669"/>
    <property type="project" value="UniProtKB-EC"/>
</dbReference>
<keyword evidence="5" id="KW-0547">Nucleotide-binding</keyword>
<dbReference type="Gene3D" id="3.30.450.20">
    <property type="entry name" value="PAS domain"/>
    <property type="match status" value="2"/>
</dbReference>
<dbReference type="InterPro" id="IPR035965">
    <property type="entry name" value="PAS-like_dom_sf"/>
</dbReference>
<dbReference type="PANTHER" id="PTHR41523">
    <property type="entry name" value="TWO-COMPONENT SYSTEM SENSOR PROTEIN"/>
    <property type="match status" value="1"/>
</dbReference>
<dbReference type="SMART" id="SM00091">
    <property type="entry name" value="PAS"/>
    <property type="match status" value="2"/>
</dbReference>
<dbReference type="AlphaFoldDB" id="A0A6I4SS95"/>
<dbReference type="CDD" id="cd00130">
    <property type="entry name" value="PAS"/>
    <property type="match status" value="1"/>
</dbReference>
<dbReference type="Proteomes" id="UP000433652">
    <property type="component" value="Unassembled WGS sequence"/>
</dbReference>